<dbReference type="EC" id="1.15.1.1" evidence="2"/>
<dbReference type="AlphaFoldDB" id="A0A0F9IZ54"/>
<dbReference type="PRINTS" id="PR01703">
    <property type="entry name" value="MNSODISMTASE"/>
</dbReference>
<dbReference type="FunFam" id="3.55.40.20:FF:000001">
    <property type="entry name" value="Superoxide dismutase"/>
    <property type="match status" value="1"/>
</dbReference>
<sequence>MHDLPKLPYAYDALEPYLDAKTMEIHHGKHHQAYVNKLNETLSNHEEWGAKSLEDTLQSLDEAPGGIRTALRNFGGGHYNHTFFWENMAQHAPGSEGGGGGEPDGALAKAIAEHFKDFAIFKETFSDAAVTVFGSGWAWLVVDANSKLQIVKTLNQDCPLSNNQTPILTIDAWEHAYYLQYQNRRPEYVENWWNVVNWDSVARRLADAVK</sequence>
<dbReference type="InterPro" id="IPR019833">
    <property type="entry name" value="Mn/Fe_SOD_BS"/>
</dbReference>
<evidence type="ECO:0000259" key="5">
    <source>
        <dbReference type="Pfam" id="PF00081"/>
    </source>
</evidence>
<dbReference type="InterPro" id="IPR001189">
    <property type="entry name" value="Mn/Fe_SOD"/>
</dbReference>
<keyword evidence="4" id="KW-0560">Oxidoreductase</keyword>
<dbReference type="PIRSF" id="PIRSF000349">
    <property type="entry name" value="SODismutase"/>
    <property type="match status" value="1"/>
</dbReference>
<evidence type="ECO:0000313" key="7">
    <source>
        <dbReference type="EMBL" id="KKM25424.1"/>
    </source>
</evidence>
<dbReference type="InterPro" id="IPR036324">
    <property type="entry name" value="Mn/Fe_SOD_N_sf"/>
</dbReference>
<dbReference type="PANTHER" id="PTHR43595:SF2">
    <property type="entry name" value="SMALL RIBOSOMAL SUBUNIT PROTEIN MS42"/>
    <property type="match status" value="1"/>
</dbReference>
<name>A0A0F9IZ54_9ZZZZ</name>
<dbReference type="SUPFAM" id="SSF46609">
    <property type="entry name" value="Fe,Mn superoxide dismutase (SOD), N-terminal domain"/>
    <property type="match status" value="1"/>
</dbReference>
<dbReference type="EMBL" id="LAZR01012722">
    <property type="protein sequence ID" value="KKM25424.1"/>
    <property type="molecule type" value="Genomic_DNA"/>
</dbReference>
<dbReference type="Pfam" id="PF02777">
    <property type="entry name" value="Sod_Fe_C"/>
    <property type="match status" value="1"/>
</dbReference>
<evidence type="ECO:0000256" key="1">
    <source>
        <dbReference type="ARBA" id="ARBA00008714"/>
    </source>
</evidence>
<dbReference type="Pfam" id="PF00081">
    <property type="entry name" value="Sod_Fe_N"/>
    <property type="match status" value="1"/>
</dbReference>
<dbReference type="FunFam" id="1.10.287.990:FF:000001">
    <property type="entry name" value="Superoxide dismutase"/>
    <property type="match status" value="1"/>
</dbReference>
<protein>
    <recommendedName>
        <fullName evidence="2">superoxide dismutase</fullName>
        <ecNumber evidence="2">1.15.1.1</ecNumber>
    </recommendedName>
</protein>
<accession>A0A0F9IZ54</accession>
<dbReference type="GO" id="GO:0005737">
    <property type="term" value="C:cytoplasm"/>
    <property type="evidence" value="ECO:0007669"/>
    <property type="project" value="TreeGrafter"/>
</dbReference>
<dbReference type="PANTHER" id="PTHR43595">
    <property type="entry name" value="37S RIBOSOMAL PROTEIN S26, MITOCHONDRIAL"/>
    <property type="match status" value="1"/>
</dbReference>
<evidence type="ECO:0000256" key="3">
    <source>
        <dbReference type="ARBA" id="ARBA00022723"/>
    </source>
</evidence>
<feature type="domain" description="Manganese/iron superoxide dismutase N-terminal" evidence="5">
    <location>
        <begin position="2"/>
        <end position="89"/>
    </location>
</feature>
<dbReference type="Gene3D" id="3.55.40.20">
    <property type="entry name" value="Iron/manganese superoxide dismutase, C-terminal domain"/>
    <property type="match status" value="1"/>
</dbReference>
<gene>
    <name evidence="7" type="ORF">LCGC14_1595110</name>
</gene>
<feature type="domain" description="Manganese/iron superoxide dismutase C-terminal" evidence="6">
    <location>
        <begin position="103"/>
        <end position="204"/>
    </location>
</feature>
<dbReference type="Gene3D" id="1.10.287.990">
    <property type="entry name" value="Fe,Mn superoxide dismutase (SOD) domain"/>
    <property type="match status" value="1"/>
</dbReference>
<dbReference type="InterPro" id="IPR019831">
    <property type="entry name" value="Mn/Fe_SOD_N"/>
</dbReference>
<organism evidence="7">
    <name type="scientific">marine sediment metagenome</name>
    <dbReference type="NCBI Taxonomy" id="412755"/>
    <lineage>
        <taxon>unclassified sequences</taxon>
        <taxon>metagenomes</taxon>
        <taxon>ecological metagenomes</taxon>
    </lineage>
</organism>
<dbReference type="SUPFAM" id="SSF54719">
    <property type="entry name" value="Fe,Mn superoxide dismutase (SOD), C-terminal domain"/>
    <property type="match status" value="1"/>
</dbReference>
<dbReference type="InterPro" id="IPR036314">
    <property type="entry name" value="SOD_C_sf"/>
</dbReference>
<comment type="caution">
    <text evidence="7">The sequence shown here is derived from an EMBL/GenBank/DDBJ whole genome shotgun (WGS) entry which is preliminary data.</text>
</comment>
<dbReference type="PROSITE" id="PS00088">
    <property type="entry name" value="SOD_MN"/>
    <property type="match status" value="1"/>
</dbReference>
<evidence type="ECO:0000256" key="2">
    <source>
        <dbReference type="ARBA" id="ARBA00012682"/>
    </source>
</evidence>
<reference evidence="7" key="1">
    <citation type="journal article" date="2015" name="Nature">
        <title>Complex archaea that bridge the gap between prokaryotes and eukaryotes.</title>
        <authorList>
            <person name="Spang A."/>
            <person name="Saw J.H."/>
            <person name="Jorgensen S.L."/>
            <person name="Zaremba-Niedzwiedzka K."/>
            <person name="Martijn J."/>
            <person name="Lind A.E."/>
            <person name="van Eijk R."/>
            <person name="Schleper C."/>
            <person name="Guy L."/>
            <person name="Ettema T.J."/>
        </authorList>
    </citation>
    <scope>NUCLEOTIDE SEQUENCE</scope>
</reference>
<evidence type="ECO:0000256" key="4">
    <source>
        <dbReference type="ARBA" id="ARBA00023002"/>
    </source>
</evidence>
<keyword evidence="3" id="KW-0479">Metal-binding</keyword>
<proteinExistence type="inferred from homology"/>
<evidence type="ECO:0000259" key="6">
    <source>
        <dbReference type="Pfam" id="PF02777"/>
    </source>
</evidence>
<dbReference type="GO" id="GO:0046872">
    <property type="term" value="F:metal ion binding"/>
    <property type="evidence" value="ECO:0007669"/>
    <property type="project" value="UniProtKB-KW"/>
</dbReference>
<dbReference type="GO" id="GO:0004784">
    <property type="term" value="F:superoxide dismutase activity"/>
    <property type="evidence" value="ECO:0007669"/>
    <property type="project" value="UniProtKB-EC"/>
</dbReference>
<dbReference type="InterPro" id="IPR019832">
    <property type="entry name" value="Mn/Fe_SOD_C"/>
</dbReference>
<comment type="similarity">
    <text evidence="1">Belongs to the iron/manganese superoxide dismutase family.</text>
</comment>